<protein>
    <submittedName>
        <fullName evidence="1">Uncharacterized protein</fullName>
    </submittedName>
</protein>
<proteinExistence type="predicted"/>
<name>A0A239DF72_9BACT</name>
<dbReference type="Proteomes" id="UP000198432">
    <property type="component" value="Unassembled WGS sequence"/>
</dbReference>
<evidence type="ECO:0000313" key="1">
    <source>
        <dbReference type="EMBL" id="SNS30403.1"/>
    </source>
</evidence>
<sequence length="71" mass="8560">MPRRYTNHSSQRAESFEKHSLEATAILLENRIEIAPLFPWEVKPLLRRCRSPSVKRFLYRMTEMKNERAQN</sequence>
<reference evidence="2" key="1">
    <citation type="submission" date="2017-06" db="EMBL/GenBank/DDBJ databases">
        <authorList>
            <person name="Varghese N."/>
            <person name="Submissions S."/>
        </authorList>
    </citation>
    <scope>NUCLEOTIDE SEQUENCE [LARGE SCALE GENOMIC DNA]</scope>
    <source>
        <strain evidence="2">NKM1</strain>
    </source>
</reference>
<keyword evidence="2" id="KW-1185">Reference proteome</keyword>
<dbReference type="AlphaFoldDB" id="A0A239DF72"/>
<gene>
    <name evidence="1" type="ORF">SAMN06296052_104181</name>
</gene>
<dbReference type="EMBL" id="FZOQ01000004">
    <property type="protein sequence ID" value="SNS30403.1"/>
    <property type="molecule type" value="Genomic_DNA"/>
</dbReference>
<organism evidence="1 2">
    <name type="scientific">Pontibacter ummariensis</name>
    <dbReference type="NCBI Taxonomy" id="1610492"/>
    <lineage>
        <taxon>Bacteria</taxon>
        <taxon>Pseudomonadati</taxon>
        <taxon>Bacteroidota</taxon>
        <taxon>Cytophagia</taxon>
        <taxon>Cytophagales</taxon>
        <taxon>Hymenobacteraceae</taxon>
        <taxon>Pontibacter</taxon>
    </lineage>
</organism>
<evidence type="ECO:0000313" key="2">
    <source>
        <dbReference type="Proteomes" id="UP000198432"/>
    </source>
</evidence>
<accession>A0A239DF72</accession>